<proteinExistence type="predicted"/>
<reference evidence="2 3" key="1">
    <citation type="submission" date="2023-01" db="EMBL/GenBank/DDBJ databases">
        <title>Analysis of 21 Apiospora genomes using comparative genomics revels a genus with tremendous synthesis potential of carbohydrate active enzymes and secondary metabolites.</title>
        <authorList>
            <person name="Sorensen T."/>
        </authorList>
    </citation>
    <scope>NUCLEOTIDE SEQUENCE [LARGE SCALE GENOMIC DNA]</scope>
    <source>
        <strain evidence="2 3">CBS 20057</strain>
    </source>
</reference>
<dbReference type="Proteomes" id="UP001396898">
    <property type="component" value="Unassembled WGS sequence"/>
</dbReference>
<organism evidence="2 3">
    <name type="scientific">Apiospora marii</name>
    <dbReference type="NCBI Taxonomy" id="335849"/>
    <lineage>
        <taxon>Eukaryota</taxon>
        <taxon>Fungi</taxon>
        <taxon>Dikarya</taxon>
        <taxon>Ascomycota</taxon>
        <taxon>Pezizomycotina</taxon>
        <taxon>Sordariomycetes</taxon>
        <taxon>Xylariomycetidae</taxon>
        <taxon>Amphisphaeriales</taxon>
        <taxon>Apiosporaceae</taxon>
        <taxon>Apiospora</taxon>
    </lineage>
</organism>
<sequence>MAVTVAPSLCPSGGCRRGLIGPSGGSGSSILTGPGVHGVGCGRRGSGGGGGHGIVMRRATVRPVVARPLAAGVPVVRTAATATEVVVVVVVVTAATGVAASAVASPASLGSPAVRVSAKPASSSEPLGPVIVEIPCMLLDPGSGNTSNERQNEGLLAHHSD</sequence>
<gene>
    <name evidence="2" type="ORF">PG991_004784</name>
</gene>
<feature type="compositionally biased region" description="Basic and acidic residues" evidence="1">
    <location>
        <begin position="150"/>
        <end position="161"/>
    </location>
</feature>
<feature type="region of interest" description="Disordered" evidence="1">
    <location>
        <begin position="141"/>
        <end position="161"/>
    </location>
</feature>
<name>A0ABR1S7A2_9PEZI</name>
<comment type="caution">
    <text evidence="2">The sequence shown here is derived from an EMBL/GenBank/DDBJ whole genome shotgun (WGS) entry which is preliminary data.</text>
</comment>
<evidence type="ECO:0000313" key="2">
    <source>
        <dbReference type="EMBL" id="KAK8027728.1"/>
    </source>
</evidence>
<protein>
    <submittedName>
        <fullName evidence="2">Uncharacterized protein</fullName>
    </submittedName>
</protein>
<accession>A0ABR1S7A2</accession>
<evidence type="ECO:0000313" key="3">
    <source>
        <dbReference type="Proteomes" id="UP001396898"/>
    </source>
</evidence>
<evidence type="ECO:0000256" key="1">
    <source>
        <dbReference type="SAM" id="MobiDB-lite"/>
    </source>
</evidence>
<dbReference type="EMBL" id="JAQQWI010000007">
    <property type="protein sequence ID" value="KAK8027728.1"/>
    <property type="molecule type" value="Genomic_DNA"/>
</dbReference>
<keyword evidence="3" id="KW-1185">Reference proteome</keyword>